<dbReference type="PANTHER" id="PTHR46113">
    <property type="entry name" value="SNAC DOMAIN-CONTAINING PROTEIN"/>
    <property type="match status" value="1"/>
</dbReference>
<evidence type="ECO:0000313" key="3">
    <source>
        <dbReference type="Proteomes" id="UP001487740"/>
    </source>
</evidence>
<dbReference type="Proteomes" id="UP001487740">
    <property type="component" value="Unassembled WGS sequence"/>
</dbReference>
<accession>A0AAW0TCR3</accession>
<feature type="region of interest" description="Disordered" evidence="1">
    <location>
        <begin position="1"/>
        <end position="31"/>
    </location>
</feature>
<organism evidence="2 3">
    <name type="scientific">Scylla paramamosain</name>
    <name type="common">Mud crab</name>
    <dbReference type="NCBI Taxonomy" id="85552"/>
    <lineage>
        <taxon>Eukaryota</taxon>
        <taxon>Metazoa</taxon>
        <taxon>Ecdysozoa</taxon>
        <taxon>Arthropoda</taxon>
        <taxon>Crustacea</taxon>
        <taxon>Multicrustacea</taxon>
        <taxon>Malacostraca</taxon>
        <taxon>Eumalacostraca</taxon>
        <taxon>Eucarida</taxon>
        <taxon>Decapoda</taxon>
        <taxon>Pleocyemata</taxon>
        <taxon>Brachyura</taxon>
        <taxon>Eubrachyura</taxon>
        <taxon>Portunoidea</taxon>
        <taxon>Portunidae</taxon>
        <taxon>Portuninae</taxon>
        <taxon>Scylla</taxon>
    </lineage>
</organism>
<evidence type="ECO:0000313" key="2">
    <source>
        <dbReference type="EMBL" id="KAK8384675.1"/>
    </source>
</evidence>
<keyword evidence="3" id="KW-1185">Reference proteome</keyword>
<protein>
    <submittedName>
        <fullName evidence="2">Uncharacterized protein</fullName>
    </submittedName>
</protein>
<dbReference type="PANTHER" id="PTHR46113:SF1">
    <property type="entry name" value="PEPTIDASE M17 LEUCYL AMINOPEPTIDASE N-TERMINAL DOMAIN-CONTAINING PROTEIN"/>
    <property type="match status" value="1"/>
</dbReference>
<name>A0AAW0TCR3_SCYPA</name>
<dbReference type="EMBL" id="JARAKH010000034">
    <property type="protein sequence ID" value="KAK8384675.1"/>
    <property type="molecule type" value="Genomic_DNA"/>
</dbReference>
<gene>
    <name evidence="2" type="ORF">O3P69_014328</name>
</gene>
<dbReference type="AlphaFoldDB" id="A0AAW0TCR3"/>
<proteinExistence type="predicted"/>
<evidence type="ECO:0000256" key="1">
    <source>
        <dbReference type="SAM" id="MobiDB-lite"/>
    </source>
</evidence>
<sequence length="342" mass="39991">MSGHDKIFETKSKQQVSRIERQLQRQEQGESEEAAKLLEERLNTKVFYLACRHHILEVLVGAVWEKLFGKVKSPENPEKKRDCEEILHDILTSEKPPRADYKKMAELTVIALGGTLSRGIHWSRPGTIHQTRWMARNLYSMKMLVFCDQLEYDEETVAKMERLNIFLALFYTPLWMISTSAVDPPVNDFQLIQGMLRYKRSDPEVAEAVVQKMENHKWYLTLESVPFALFISRLSDKQKQDIAAQLHATEKPDSFRRGKPVFQNVQAITTIVDPIEKEDYKKALEHVRNLRVVNDIVERGVKMMSDFANVITTDPKQREYLIHAVEYNRRRFESIKKQTLNK</sequence>
<reference evidence="2 3" key="1">
    <citation type="submission" date="2023-03" db="EMBL/GenBank/DDBJ databases">
        <title>High-quality genome of Scylla paramamosain provides insights in environmental adaptation.</title>
        <authorList>
            <person name="Zhang L."/>
        </authorList>
    </citation>
    <scope>NUCLEOTIDE SEQUENCE [LARGE SCALE GENOMIC DNA]</scope>
    <source>
        <strain evidence="2">LZ_2023a</strain>
        <tissue evidence="2">Muscle</tissue>
    </source>
</reference>
<comment type="caution">
    <text evidence="2">The sequence shown here is derived from an EMBL/GenBank/DDBJ whole genome shotgun (WGS) entry which is preliminary data.</text>
</comment>